<keyword evidence="2" id="KW-0560">Oxidoreductase</keyword>
<dbReference type="EMBL" id="JH597768">
    <property type="protein sequence ID" value="EHP69171.1"/>
    <property type="molecule type" value="Genomic_DNA"/>
</dbReference>
<evidence type="ECO:0000256" key="2">
    <source>
        <dbReference type="ARBA" id="ARBA00023002"/>
    </source>
</evidence>
<dbReference type="Pfam" id="PF02738">
    <property type="entry name" value="MoCoBD_1"/>
    <property type="match status" value="1"/>
</dbReference>
<dbReference type="PANTHER" id="PTHR11908">
    <property type="entry name" value="XANTHINE DEHYDROGENASE"/>
    <property type="match status" value="1"/>
</dbReference>
<protein>
    <submittedName>
        <fullName evidence="4">Aerobic-type carbon monoxide dehydrogenase, large subunit CoxL/CutL-like protein</fullName>
    </submittedName>
</protein>
<feature type="domain" description="Aldehyde oxidase/xanthine dehydrogenase a/b hammerhead" evidence="3">
    <location>
        <begin position="16"/>
        <end position="118"/>
    </location>
</feature>
<evidence type="ECO:0000313" key="4">
    <source>
        <dbReference type="EMBL" id="EHP69171.1"/>
    </source>
</evidence>
<dbReference type="GO" id="GO:0005506">
    <property type="term" value="F:iron ion binding"/>
    <property type="evidence" value="ECO:0007669"/>
    <property type="project" value="InterPro"/>
</dbReference>
<dbReference type="RefSeq" id="WP_009072928.1">
    <property type="nucleotide sequence ID" value="NZ_JH597768.1"/>
</dbReference>
<dbReference type="HOGENOM" id="CLU_001681_2_0_2"/>
<keyword evidence="5" id="KW-1185">Reference proteome</keyword>
<evidence type="ECO:0000256" key="1">
    <source>
        <dbReference type="ARBA" id="ARBA00022505"/>
    </source>
</evidence>
<dbReference type="SUPFAM" id="SSF56003">
    <property type="entry name" value="Molybdenum cofactor-binding domain"/>
    <property type="match status" value="1"/>
</dbReference>
<dbReference type="SMART" id="SM01008">
    <property type="entry name" value="Ald_Xan_dh_C"/>
    <property type="match status" value="1"/>
</dbReference>
<dbReference type="eggNOG" id="arCOG01167">
    <property type="taxonomic scope" value="Archaea"/>
</dbReference>
<dbReference type="AlphaFoldDB" id="H2C5U4"/>
<evidence type="ECO:0000313" key="5">
    <source>
        <dbReference type="Proteomes" id="UP000003980"/>
    </source>
</evidence>
<dbReference type="Pfam" id="PF01315">
    <property type="entry name" value="Ald_Xan_dh_C"/>
    <property type="match status" value="1"/>
</dbReference>
<dbReference type="SUPFAM" id="SSF54665">
    <property type="entry name" value="CO dehydrogenase molybdoprotein N-domain-like"/>
    <property type="match status" value="1"/>
</dbReference>
<dbReference type="STRING" id="671065.MetMK1DRAFT_00019170"/>
<dbReference type="Proteomes" id="UP000003980">
    <property type="component" value="Unassembled WGS sequence"/>
</dbReference>
<accession>H2C5U4</accession>
<organism evidence="4 5">
    <name type="scientific">Metallosphaera yellowstonensis MK1</name>
    <dbReference type="NCBI Taxonomy" id="671065"/>
    <lineage>
        <taxon>Archaea</taxon>
        <taxon>Thermoproteota</taxon>
        <taxon>Thermoprotei</taxon>
        <taxon>Sulfolobales</taxon>
        <taxon>Sulfolobaceae</taxon>
        <taxon>Metallosphaera</taxon>
    </lineage>
</organism>
<proteinExistence type="predicted"/>
<dbReference type="InterPro" id="IPR000674">
    <property type="entry name" value="Ald_Oxase/Xan_DH_a/b"/>
</dbReference>
<dbReference type="InterPro" id="IPR016208">
    <property type="entry name" value="Ald_Oxase/xanthine_DH-like"/>
</dbReference>
<dbReference type="PANTHER" id="PTHR11908:SF132">
    <property type="entry name" value="ALDEHYDE OXIDASE 1-RELATED"/>
    <property type="match status" value="1"/>
</dbReference>
<dbReference type="InterPro" id="IPR008274">
    <property type="entry name" value="AldOxase/xan_DH_MoCoBD1"/>
</dbReference>
<keyword evidence="1" id="KW-0500">Molybdenum</keyword>
<dbReference type="Gene3D" id="3.30.365.10">
    <property type="entry name" value="Aldehyde oxidase/xanthine dehydrogenase, molybdopterin binding domain"/>
    <property type="match status" value="4"/>
</dbReference>
<evidence type="ECO:0000259" key="3">
    <source>
        <dbReference type="SMART" id="SM01008"/>
    </source>
</evidence>
<dbReference type="InterPro" id="IPR037165">
    <property type="entry name" value="AldOxase/xan_DH_Mopterin-bd_sf"/>
</dbReference>
<dbReference type="GO" id="GO:0016491">
    <property type="term" value="F:oxidoreductase activity"/>
    <property type="evidence" value="ECO:0007669"/>
    <property type="project" value="UniProtKB-KW"/>
</dbReference>
<reference evidence="4 5" key="1">
    <citation type="submission" date="2012-01" db="EMBL/GenBank/DDBJ databases">
        <title>Improved High-Quality Draft sequence of Metallosphaera yellowstonensis MK1.</title>
        <authorList>
            <consortium name="US DOE Joint Genome Institute"/>
            <person name="Lucas S."/>
            <person name="Han J."/>
            <person name="Cheng J.-F."/>
            <person name="Goodwin L."/>
            <person name="Pitluck S."/>
            <person name="Peters L."/>
            <person name="Teshima H."/>
            <person name="Detter J.C."/>
            <person name="Han C."/>
            <person name="Tapia R."/>
            <person name="Land M."/>
            <person name="Hauser L."/>
            <person name="Kyrpides N."/>
            <person name="Kozubal M."/>
            <person name="Macur R.E."/>
            <person name="Jay Z."/>
            <person name="Inskeep W."/>
            <person name="Woyke T."/>
        </authorList>
    </citation>
    <scope>NUCLEOTIDE SEQUENCE [LARGE SCALE GENOMIC DNA]</scope>
    <source>
        <strain evidence="4 5">MK1</strain>
    </source>
</reference>
<dbReference type="OrthoDB" id="57164at2157"/>
<dbReference type="Pfam" id="PF20256">
    <property type="entry name" value="MoCoBD_2"/>
    <property type="match status" value="1"/>
</dbReference>
<dbReference type="InterPro" id="IPR036856">
    <property type="entry name" value="Ald_Oxase/Xan_DH_a/b_sf"/>
</dbReference>
<gene>
    <name evidence="4" type="ORF">MetMK1DRAFT_00019170</name>
</gene>
<sequence>MIGKPLRRVEDPRFLTGRGRFIDDLSLPGMLHMAVVRSIYPRARFRVLPREGVEVITQDSLKTNPLPNFFFDKAPKEYPLATGEVRYVGEPIAIVLGRDRYEAEDLKERVEVEYEPLDPISTPEDALMDKELVHEDLGTNLVYQDLFEYGEHPREYQVVEKSFRVHRVSPMPIETNGVIADYNPVDQALTVYSNTQVPQVFRTALSIVFQIPRSKIRIIVPDSGGGFGGKIFLKPLVMTAMASILSGRPVKFVETRTEHVTAAVHGPDRKYRAKLLFRGGELLGMDVELLENFGAYMHTYQPLPILRQIYHLTGAYRIKYLRFKINGILTNLPPTGPYRGLGIPPAVLVLENMVSSLSRDLNLDQWEIRKQNFITELPYTTITGAVYDSGDYVRTLEVLRQALGQKSSRWEGIGVALALEPGSSLAFQTLVVGKPRTPYYEGVYIKMESGGDVTVVMSTNSMGTGHETTIAQVVSHVLGIGMDKVKVILGDTSGPPGTGFYGSRFSVVGVSAVYKASLKLLDKMRDLLAKIFNVEVDKIEIKEGLVRVGGRTFPLEEAANIIYNKYHVPLEDMGLEATEVFNSPNVNVADEKRRVNFSSTYGVNAHGALIEVDPETGFIKIKKYVVVSDSGNLINPLIVDGQLMGGTAMGIGAALYELISYSSGVPLQSNLSEYWVPTAMEVPDIEIHHLVSPSPFTPLGTKGVAEGGATVPYAVIANALEDALGVNLSEIEVPITPEFVLRFLNRKVQKVESF</sequence>
<name>H2C5U4_9CREN</name>
<dbReference type="Gene3D" id="3.90.1170.50">
    <property type="entry name" value="Aldehyde oxidase/xanthine dehydrogenase, a/b hammerhead"/>
    <property type="match status" value="1"/>
</dbReference>
<dbReference type="InterPro" id="IPR046867">
    <property type="entry name" value="AldOxase/xan_DH_MoCoBD2"/>
</dbReference>